<dbReference type="GO" id="GO:0009288">
    <property type="term" value="C:bacterial-type flagellum"/>
    <property type="evidence" value="ECO:0007669"/>
    <property type="project" value="UniProtKB-SubCell"/>
</dbReference>
<feature type="domain" description="Flagellin N-terminal" evidence="4">
    <location>
        <begin position="6"/>
        <end position="140"/>
    </location>
</feature>
<dbReference type="PANTHER" id="PTHR42792:SF2">
    <property type="entry name" value="FLAGELLIN"/>
    <property type="match status" value="1"/>
</dbReference>
<keyword evidence="7" id="KW-1185">Reference proteome</keyword>
<reference evidence="6 7" key="1">
    <citation type="submission" date="2019-01" db="EMBL/GenBank/DDBJ databases">
        <authorList>
            <person name="Chen W.-M."/>
        </authorList>
    </citation>
    <scope>NUCLEOTIDE SEQUENCE [LARGE SCALE GENOMIC DNA]</scope>
    <source>
        <strain evidence="6 7">CCP-6</strain>
    </source>
</reference>
<keyword evidence="3" id="KW-0964">Secreted</keyword>
<dbReference type="OrthoDB" id="8328560at2"/>
<evidence type="ECO:0000313" key="6">
    <source>
        <dbReference type="EMBL" id="RVT92022.1"/>
    </source>
</evidence>
<organism evidence="6 7">
    <name type="scientific">Rhodovarius crocodyli</name>
    <dbReference type="NCBI Taxonomy" id="1979269"/>
    <lineage>
        <taxon>Bacteria</taxon>
        <taxon>Pseudomonadati</taxon>
        <taxon>Pseudomonadota</taxon>
        <taxon>Alphaproteobacteria</taxon>
        <taxon>Acetobacterales</taxon>
        <taxon>Roseomonadaceae</taxon>
        <taxon>Rhodovarius</taxon>
    </lineage>
</organism>
<evidence type="ECO:0000256" key="2">
    <source>
        <dbReference type="ARBA" id="ARBA00023143"/>
    </source>
</evidence>
<dbReference type="GO" id="GO:0005576">
    <property type="term" value="C:extracellular region"/>
    <property type="evidence" value="ECO:0007669"/>
    <property type="project" value="UniProtKB-SubCell"/>
</dbReference>
<comment type="caution">
    <text evidence="6">The sequence shown here is derived from an EMBL/GenBank/DDBJ whole genome shotgun (WGS) entry which is preliminary data.</text>
</comment>
<protein>
    <recommendedName>
        <fullName evidence="3">Flagellin</fullName>
    </recommendedName>
</protein>
<feature type="domain" description="Flagellin C-terminal" evidence="5">
    <location>
        <begin position="192"/>
        <end position="275"/>
    </location>
</feature>
<dbReference type="Pfam" id="PF00700">
    <property type="entry name" value="Flagellin_C"/>
    <property type="match status" value="1"/>
</dbReference>
<dbReference type="RefSeq" id="WP_127789352.1">
    <property type="nucleotide sequence ID" value="NZ_SACL01000008.1"/>
</dbReference>
<evidence type="ECO:0000256" key="3">
    <source>
        <dbReference type="RuleBase" id="RU362073"/>
    </source>
</evidence>
<evidence type="ECO:0000313" key="7">
    <source>
        <dbReference type="Proteomes" id="UP000282957"/>
    </source>
</evidence>
<dbReference type="SUPFAM" id="SSF64518">
    <property type="entry name" value="Phase 1 flagellin"/>
    <property type="match status" value="1"/>
</dbReference>
<keyword evidence="6" id="KW-0966">Cell projection</keyword>
<dbReference type="Pfam" id="PF00669">
    <property type="entry name" value="Flagellin_N"/>
    <property type="match status" value="1"/>
</dbReference>
<dbReference type="AlphaFoldDB" id="A0A437M318"/>
<sequence length="276" mass="28781">MALNSINTNLGAQVALQSLNRTTDELASVQKRISTGYRVADAKDDGAAYAVAERVRGEIAATTSANEQLGGAKGLIDVTSSSLQNVSTSLSKLKEITVKLADGSITTEQRTQYQAQAKELTNNVKAFVTDATYNGQNLLKSGGASVNVVTNGSGSSYTVAAYDAEANIFDGVSDANTYTAGDAAAALTTTGALGAAITNTLTQLNTFGSYSNYVDTQISFNKDKIDAMETGMGALVDADLAKESARLQALQIRQQLGTQSLGIANQAPQVLLSLFR</sequence>
<dbReference type="Proteomes" id="UP000282957">
    <property type="component" value="Unassembled WGS sequence"/>
</dbReference>
<accession>A0A437M318</accession>
<gene>
    <name evidence="6" type="ORF">EOD42_20010</name>
</gene>
<evidence type="ECO:0000259" key="4">
    <source>
        <dbReference type="Pfam" id="PF00669"/>
    </source>
</evidence>
<keyword evidence="6" id="KW-0282">Flagellum</keyword>
<dbReference type="InterPro" id="IPR046358">
    <property type="entry name" value="Flagellin_C"/>
</dbReference>
<comment type="function">
    <text evidence="3">Flagellin is the subunit protein which polymerizes to form the filaments of bacterial flagella.</text>
</comment>
<dbReference type="GO" id="GO:0005198">
    <property type="term" value="F:structural molecule activity"/>
    <property type="evidence" value="ECO:0007669"/>
    <property type="project" value="UniProtKB-UniRule"/>
</dbReference>
<keyword evidence="2 3" id="KW-0975">Bacterial flagellum</keyword>
<dbReference type="PANTHER" id="PTHR42792">
    <property type="entry name" value="FLAGELLIN"/>
    <property type="match status" value="1"/>
</dbReference>
<dbReference type="EMBL" id="SACL01000008">
    <property type="protein sequence ID" value="RVT92022.1"/>
    <property type="molecule type" value="Genomic_DNA"/>
</dbReference>
<name>A0A437M318_9PROT</name>
<dbReference type="InterPro" id="IPR001492">
    <property type="entry name" value="Flagellin"/>
</dbReference>
<evidence type="ECO:0000259" key="5">
    <source>
        <dbReference type="Pfam" id="PF00700"/>
    </source>
</evidence>
<evidence type="ECO:0000256" key="1">
    <source>
        <dbReference type="ARBA" id="ARBA00005709"/>
    </source>
</evidence>
<dbReference type="Gene3D" id="1.20.1330.10">
    <property type="entry name" value="f41 fragment of flagellin, N-terminal domain"/>
    <property type="match status" value="1"/>
</dbReference>
<keyword evidence="6" id="KW-0969">Cilium</keyword>
<dbReference type="InterPro" id="IPR001029">
    <property type="entry name" value="Flagellin_N"/>
</dbReference>
<proteinExistence type="inferred from homology"/>
<comment type="similarity">
    <text evidence="1 3">Belongs to the bacterial flagellin family.</text>
</comment>
<dbReference type="PRINTS" id="PR00207">
    <property type="entry name" value="FLAGELLIN"/>
</dbReference>
<comment type="subcellular location">
    <subcellularLocation>
        <location evidence="3">Secreted</location>
    </subcellularLocation>
    <subcellularLocation>
        <location evidence="3">Bacterial flagellum</location>
    </subcellularLocation>
</comment>